<dbReference type="InterPro" id="IPR004381">
    <property type="entry name" value="Glycerate_kinase"/>
</dbReference>
<dbReference type="PANTHER" id="PTHR21599">
    <property type="entry name" value="GLYCERATE KINASE"/>
    <property type="match status" value="1"/>
</dbReference>
<keyword evidence="3 4" id="KW-0418">Kinase</keyword>
<accession>A0A6N3ESV8</accession>
<dbReference type="EMBL" id="CACRUO010000056">
    <property type="protein sequence ID" value="VYU42814.1"/>
    <property type="molecule type" value="Genomic_DNA"/>
</dbReference>
<dbReference type="NCBIfam" id="TIGR00045">
    <property type="entry name" value="glycerate kinase"/>
    <property type="match status" value="1"/>
</dbReference>
<proteinExistence type="inferred from homology"/>
<organism evidence="5">
    <name type="scientific">Staphylococcus simulans</name>
    <dbReference type="NCBI Taxonomy" id="1286"/>
    <lineage>
        <taxon>Bacteria</taxon>
        <taxon>Bacillati</taxon>
        <taxon>Bacillota</taxon>
        <taxon>Bacilli</taxon>
        <taxon>Bacillales</taxon>
        <taxon>Staphylococcaceae</taxon>
        <taxon>Staphylococcus</taxon>
    </lineage>
</organism>
<evidence type="ECO:0000313" key="5">
    <source>
        <dbReference type="EMBL" id="VYU42814.1"/>
    </source>
</evidence>
<evidence type="ECO:0000256" key="4">
    <source>
        <dbReference type="PIRNR" id="PIRNR006078"/>
    </source>
</evidence>
<dbReference type="InterPro" id="IPR018193">
    <property type="entry name" value="Glyc_kinase_flavodox-like_fold"/>
</dbReference>
<evidence type="ECO:0000256" key="2">
    <source>
        <dbReference type="ARBA" id="ARBA00022679"/>
    </source>
</evidence>
<reference evidence="5" key="1">
    <citation type="submission" date="2019-11" db="EMBL/GenBank/DDBJ databases">
        <authorList>
            <person name="Feng L."/>
        </authorList>
    </citation>
    <scope>NUCLEOTIDE SEQUENCE</scope>
    <source>
        <strain evidence="5">SsimulansLFYP27</strain>
    </source>
</reference>
<dbReference type="InterPro" id="IPR018197">
    <property type="entry name" value="Glycerate_kinase_RE-like"/>
</dbReference>
<dbReference type="PIRSF" id="PIRSF006078">
    <property type="entry name" value="GlxK"/>
    <property type="match status" value="1"/>
</dbReference>
<dbReference type="Gene3D" id="3.40.50.10350">
    <property type="entry name" value="Glycerate kinase, domain 1"/>
    <property type="match status" value="1"/>
</dbReference>
<gene>
    <name evidence="5" type="primary">garK_1</name>
    <name evidence="5" type="ORF">SSLFYP27_00201</name>
</gene>
<dbReference type="Pfam" id="PF02595">
    <property type="entry name" value="Gly_kinase"/>
    <property type="match status" value="1"/>
</dbReference>
<sequence>MVRKIVIAPDSFKETLTAAEAAQAIELGLQEVLPETVIYDKVPMADGGEGTMQSLHDALGGTMKPVKATDALGRIIDAQYSYVEQSKTAIIELAEASSLEAIELKHRNPLVTSTYGTGQLILSALNQGAQKIILGIGGSATNDGGTGMMKALGVKFLDEKGDNLPEGGAALINLAQINISNLDKRLKNVTFEVVCDVDNPLLGPTGATHTYAKQKGASPKDIEQLEQALTHYNHVLTETFQHDYSNVPGAGAAGGTGIALVAFFFFFLDAELSRGIDIVLHETQLKARLKDADICITGEGKIDRQTIYGKTPIGVAKTAQQFNIPVIALCGVTGEGYEAVKTHGIDHVFSVTGLDDRPPNDHASISKAEALAHPFRYLKALAQDAAHRLELGKNV</sequence>
<comment type="similarity">
    <text evidence="1 4">Belongs to the glycerate kinase type-1 family.</text>
</comment>
<dbReference type="SUPFAM" id="SSF110738">
    <property type="entry name" value="Glycerate kinase I"/>
    <property type="match status" value="1"/>
</dbReference>
<dbReference type="PANTHER" id="PTHR21599:SF0">
    <property type="entry name" value="GLYCERATE KINASE"/>
    <property type="match status" value="1"/>
</dbReference>
<dbReference type="Gene3D" id="3.90.1510.10">
    <property type="entry name" value="Glycerate kinase, domain 2"/>
    <property type="match status" value="1"/>
</dbReference>
<evidence type="ECO:0000256" key="3">
    <source>
        <dbReference type="ARBA" id="ARBA00022777"/>
    </source>
</evidence>
<dbReference type="AlphaFoldDB" id="A0A6N3ESV8"/>
<dbReference type="GO" id="GO:0043798">
    <property type="term" value="F:glycerate 2-kinase activity"/>
    <property type="evidence" value="ECO:0007669"/>
    <property type="project" value="UniProtKB-EC"/>
</dbReference>
<keyword evidence="2 4" id="KW-0808">Transferase</keyword>
<evidence type="ECO:0000256" key="1">
    <source>
        <dbReference type="ARBA" id="ARBA00006284"/>
    </source>
</evidence>
<dbReference type="InterPro" id="IPR036129">
    <property type="entry name" value="Glycerate_kinase_sf"/>
</dbReference>
<dbReference type="RefSeq" id="WP_156666958.1">
    <property type="nucleotide sequence ID" value="NZ_CACRUO010000056.1"/>
</dbReference>
<dbReference type="GO" id="GO:0008887">
    <property type="term" value="F:glycerate kinase activity"/>
    <property type="evidence" value="ECO:0007669"/>
    <property type="project" value="UniProtKB-UniRule"/>
</dbReference>
<protein>
    <submittedName>
        <fullName evidence="5">Glycerate 2-kinase</fullName>
        <ecNumber evidence="5">2.7.1.165</ecNumber>
    </submittedName>
</protein>
<dbReference type="GO" id="GO:0031388">
    <property type="term" value="P:organic acid phosphorylation"/>
    <property type="evidence" value="ECO:0007669"/>
    <property type="project" value="UniProtKB-UniRule"/>
</dbReference>
<name>A0A6N3ESV8_STASI</name>
<dbReference type="EC" id="2.7.1.165" evidence="5"/>